<dbReference type="Gene3D" id="6.10.140.1040">
    <property type="match status" value="1"/>
</dbReference>
<organism evidence="3">
    <name type="scientific">Helicotheca tamesis</name>
    <dbReference type="NCBI Taxonomy" id="374047"/>
    <lineage>
        <taxon>Eukaryota</taxon>
        <taxon>Sar</taxon>
        <taxon>Stramenopiles</taxon>
        <taxon>Ochrophyta</taxon>
        <taxon>Bacillariophyta</taxon>
        <taxon>Mediophyceae</taxon>
        <taxon>Lithodesmiophycidae</taxon>
        <taxon>Lithodesmiales</taxon>
        <taxon>Lithodesmiaceae</taxon>
        <taxon>Helicotheca</taxon>
    </lineage>
</organism>
<dbReference type="GO" id="GO:0003723">
    <property type="term" value="F:RNA binding"/>
    <property type="evidence" value="ECO:0007669"/>
    <property type="project" value="InterPro"/>
</dbReference>
<feature type="region of interest" description="Disordered" evidence="1">
    <location>
        <begin position="207"/>
        <end position="287"/>
    </location>
</feature>
<dbReference type="InterPro" id="IPR006861">
    <property type="entry name" value="HABP4_PAIRBP1-bd"/>
</dbReference>
<evidence type="ECO:0000259" key="2">
    <source>
        <dbReference type="SMART" id="SM01233"/>
    </source>
</evidence>
<accession>A0A7S2HER4</accession>
<protein>
    <recommendedName>
        <fullName evidence="2">Hyaluronan/mRNA-binding protein domain-containing protein</fullName>
    </recommendedName>
</protein>
<feature type="region of interest" description="Disordered" evidence="1">
    <location>
        <begin position="1"/>
        <end position="158"/>
    </location>
</feature>
<gene>
    <name evidence="3" type="ORF">HTAM1171_LOCUS5125</name>
</gene>
<dbReference type="Pfam" id="PF04774">
    <property type="entry name" value="HABP4_PAI-RBP1"/>
    <property type="match status" value="1"/>
</dbReference>
<dbReference type="SMART" id="SM01233">
    <property type="entry name" value="HABP4_PAI-RBP1"/>
    <property type="match status" value="1"/>
</dbReference>
<dbReference type="AlphaFoldDB" id="A0A7S2HER4"/>
<feature type="compositionally biased region" description="Acidic residues" evidence="1">
    <location>
        <begin position="114"/>
        <end position="131"/>
    </location>
</feature>
<feature type="compositionally biased region" description="Basic and acidic residues" evidence="1">
    <location>
        <begin position="235"/>
        <end position="262"/>
    </location>
</feature>
<dbReference type="GO" id="GO:0005737">
    <property type="term" value="C:cytoplasm"/>
    <property type="evidence" value="ECO:0007669"/>
    <property type="project" value="TreeGrafter"/>
</dbReference>
<name>A0A7S2HER4_9STRA</name>
<dbReference type="PANTHER" id="PTHR12299:SF17">
    <property type="entry name" value="AT19571P-RELATED"/>
    <property type="match status" value="1"/>
</dbReference>
<feature type="compositionally biased region" description="Basic and acidic residues" evidence="1">
    <location>
        <begin position="147"/>
        <end position="158"/>
    </location>
</feature>
<feature type="compositionally biased region" description="Basic and acidic residues" evidence="1">
    <location>
        <begin position="68"/>
        <end position="90"/>
    </location>
</feature>
<proteinExistence type="predicted"/>
<sequence>MSKNFFGVLDDSDDEGERKKVAPAKAEKKEKPKKVAPVAEPSKTDNRRRKEHGHGDRGTKQGRGGRPPARDGKRTYDRRSGTGRGREIKKGGGGARNWGSDKNDAKKAEGAVTEGEEGAALEAMPEEEPKDETEKSEEAPAEEEGAEEKVEEKVEDKTMTYDEYMASKETPDTEAFKTLAVKEVENEFAGVAARKRTDDEDFLVMGGGKALRKKGGKKKEKETLVASFRVADQNSGERRGRDRRDGDRRGGRGGRGNRERGGRYGSGRGGQRSKNIDVSDADAFPSL</sequence>
<reference evidence="3" key="1">
    <citation type="submission" date="2021-01" db="EMBL/GenBank/DDBJ databases">
        <authorList>
            <person name="Corre E."/>
            <person name="Pelletier E."/>
            <person name="Niang G."/>
            <person name="Scheremetjew M."/>
            <person name="Finn R."/>
            <person name="Kale V."/>
            <person name="Holt S."/>
            <person name="Cochrane G."/>
            <person name="Meng A."/>
            <person name="Brown T."/>
            <person name="Cohen L."/>
        </authorList>
    </citation>
    <scope>NUCLEOTIDE SEQUENCE</scope>
    <source>
        <strain evidence="3">CCMP826</strain>
    </source>
</reference>
<dbReference type="InterPro" id="IPR039764">
    <property type="entry name" value="HABP4/SERBP1-like"/>
</dbReference>
<dbReference type="EMBL" id="HBGV01008287">
    <property type="protein sequence ID" value="CAD9488552.1"/>
    <property type="molecule type" value="Transcribed_RNA"/>
</dbReference>
<dbReference type="GO" id="GO:0005634">
    <property type="term" value="C:nucleus"/>
    <property type="evidence" value="ECO:0007669"/>
    <property type="project" value="TreeGrafter"/>
</dbReference>
<evidence type="ECO:0000256" key="1">
    <source>
        <dbReference type="SAM" id="MobiDB-lite"/>
    </source>
</evidence>
<feature type="compositionally biased region" description="Basic and acidic residues" evidence="1">
    <location>
        <begin position="16"/>
        <end position="30"/>
    </location>
</feature>
<dbReference type="PANTHER" id="PTHR12299">
    <property type="entry name" value="HYALURONIC ACID-BINDING PROTEIN 4"/>
    <property type="match status" value="1"/>
</dbReference>
<feature type="compositionally biased region" description="Basic and acidic residues" evidence="1">
    <location>
        <begin position="99"/>
        <end position="109"/>
    </location>
</feature>
<feature type="domain" description="Hyaluronan/mRNA-binding protein" evidence="2">
    <location>
        <begin position="72"/>
        <end position="185"/>
    </location>
</feature>
<evidence type="ECO:0000313" key="3">
    <source>
        <dbReference type="EMBL" id="CAD9488552.1"/>
    </source>
</evidence>